<keyword evidence="12" id="KW-1185">Reference proteome</keyword>
<dbReference type="PIRSF" id="PIRSF002465">
    <property type="entry name" value="Phsphlp_syn_PlsX"/>
    <property type="match status" value="1"/>
</dbReference>
<keyword evidence="7 10" id="KW-1208">Phospholipid metabolism</keyword>
<accession>A0A0S2K1U7</accession>
<sequence>MLTHLTIALDMMGGDYGPRSSIPAAISAVHKYPHLTLLLCGDEVSISNALRKHKADSHPRLIIKHCSEVVSNNCEPAQALRNKKDSSMRVALDLVKNKQAQACVSSGNTGALLLIAHFVLKMLPGIKRPALISAVPTEKKQPVYLLDLGANVHCDAQTLFQFGIMGSIVAGETCKGDRPKVCLLNIGSEDIKGNDTIKEAANMMKATPHINYTGFCEGSDMFSGKADVVVCEGFVGNVALKTCEGIAKLIMHKFTKALKKRFFYRLLAVLLSPIIKKLYRRVNPDQYNGASLVGLRGIVVKSHGNASNKAFLAAIEEAIREVEKQVPEKIEATFEQIALDEEHSPSSLKNY</sequence>
<comment type="function">
    <text evidence="10">Catalyzes the reversible formation of acyl-phosphate (acyl-PO(4)) from acyl-[acyl-carrier-protein] (acyl-ACP). This enzyme utilizes acyl-ACP as fatty acyl donor, but not acyl-CoA.</text>
</comment>
<keyword evidence="2 10" id="KW-0963">Cytoplasm</keyword>
<dbReference type="UniPathway" id="UPA00085"/>
<dbReference type="PATRIC" id="fig|161398.10.peg.2004"/>
<dbReference type="InterPro" id="IPR003664">
    <property type="entry name" value="FA_synthesis"/>
</dbReference>
<evidence type="ECO:0000256" key="10">
    <source>
        <dbReference type="HAMAP-Rule" id="MF_00019"/>
    </source>
</evidence>
<dbReference type="GO" id="GO:0005737">
    <property type="term" value="C:cytoplasm"/>
    <property type="evidence" value="ECO:0007669"/>
    <property type="project" value="UniProtKB-SubCell"/>
</dbReference>
<dbReference type="HAMAP" id="MF_00019">
    <property type="entry name" value="PlsX"/>
    <property type="match status" value="1"/>
</dbReference>
<evidence type="ECO:0000256" key="6">
    <source>
        <dbReference type="ARBA" id="ARBA00023209"/>
    </source>
</evidence>
<comment type="subunit">
    <text evidence="9 10">Homodimer. Probably interacts with PlsY.</text>
</comment>
<evidence type="ECO:0000256" key="2">
    <source>
        <dbReference type="ARBA" id="ARBA00022490"/>
    </source>
</evidence>
<evidence type="ECO:0000313" key="11">
    <source>
        <dbReference type="EMBL" id="ALO42474.1"/>
    </source>
</evidence>
<dbReference type="Gene3D" id="3.40.718.10">
    <property type="entry name" value="Isopropylmalate Dehydrogenase"/>
    <property type="match status" value="1"/>
</dbReference>
<dbReference type="AlphaFoldDB" id="A0A0S2K1U7"/>
<dbReference type="PANTHER" id="PTHR30100:SF1">
    <property type="entry name" value="PHOSPHATE ACYLTRANSFERASE"/>
    <property type="match status" value="1"/>
</dbReference>
<comment type="catalytic activity">
    <reaction evidence="1 10">
        <text>a fatty acyl-[ACP] + phosphate = an acyl phosphate + holo-[ACP]</text>
        <dbReference type="Rhea" id="RHEA:42292"/>
        <dbReference type="Rhea" id="RHEA-COMP:9685"/>
        <dbReference type="Rhea" id="RHEA-COMP:14125"/>
        <dbReference type="ChEBI" id="CHEBI:43474"/>
        <dbReference type="ChEBI" id="CHEBI:59918"/>
        <dbReference type="ChEBI" id="CHEBI:64479"/>
        <dbReference type="ChEBI" id="CHEBI:138651"/>
        <dbReference type="EC" id="2.3.1.274"/>
    </reaction>
</comment>
<dbReference type="OrthoDB" id="5173551at2"/>
<comment type="subcellular location">
    <subcellularLocation>
        <location evidence="10">Cytoplasm</location>
    </subcellularLocation>
    <text evidence="10">Associated with the membrane possibly through PlsY.</text>
</comment>
<dbReference type="RefSeq" id="WP_058030133.1">
    <property type="nucleotide sequence ID" value="NZ_CP013187.1"/>
</dbReference>
<evidence type="ECO:0000313" key="12">
    <source>
        <dbReference type="Proteomes" id="UP000061457"/>
    </source>
</evidence>
<dbReference type="GO" id="GO:0006633">
    <property type="term" value="P:fatty acid biosynthetic process"/>
    <property type="evidence" value="ECO:0007669"/>
    <property type="project" value="UniProtKB-UniRule"/>
</dbReference>
<keyword evidence="3 10" id="KW-0444">Lipid biosynthesis</keyword>
<dbReference type="EMBL" id="CP013187">
    <property type="protein sequence ID" value="ALO42474.1"/>
    <property type="molecule type" value="Genomic_DNA"/>
</dbReference>
<dbReference type="GO" id="GO:0043811">
    <property type="term" value="F:phosphate:acyl-[acyl carrier protein] acyltransferase activity"/>
    <property type="evidence" value="ECO:0007669"/>
    <property type="project" value="UniProtKB-UniRule"/>
</dbReference>
<keyword evidence="4 10" id="KW-0808">Transferase</keyword>
<dbReference type="KEGG" id="pphe:PP2015_1975"/>
<reference evidence="11 12" key="1">
    <citation type="submission" date="2015-11" db="EMBL/GenBank/DDBJ databases">
        <authorList>
            <person name="Zhang Y."/>
            <person name="Guo Z."/>
        </authorList>
    </citation>
    <scope>NUCLEOTIDE SEQUENCE [LARGE SCALE GENOMIC DNA]</scope>
    <source>
        <strain evidence="11 12">KCTC 12086</strain>
    </source>
</reference>
<comment type="similarity">
    <text evidence="10">Belongs to the PlsX family.</text>
</comment>
<comment type="pathway">
    <text evidence="10">Lipid metabolism; phospholipid metabolism.</text>
</comment>
<dbReference type="InterPro" id="IPR012281">
    <property type="entry name" value="Phospholipid_synth_PlsX-like"/>
</dbReference>
<dbReference type="Proteomes" id="UP000061457">
    <property type="component" value="Chromosome I"/>
</dbReference>
<keyword evidence="11" id="KW-0012">Acyltransferase</keyword>
<name>A0A0S2K1U7_9GAMM</name>
<keyword evidence="5 10" id="KW-0443">Lipid metabolism</keyword>
<dbReference type="NCBIfam" id="TIGR00182">
    <property type="entry name" value="plsX"/>
    <property type="match status" value="1"/>
</dbReference>
<dbReference type="SUPFAM" id="SSF53659">
    <property type="entry name" value="Isocitrate/Isopropylmalate dehydrogenase-like"/>
    <property type="match status" value="1"/>
</dbReference>
<evidence type="ECO:0000256" key="8">
    <source>
        <dbReference type="ARBA" id="ARBA00024069"/>
    </source>
</evidence>
<dbReference type="GO" id="GO:0008654">
    <property type="term" value="P:phospholipid biosynthetic process"/>
    <property type="evidence" value="ECO:0007669"/>
    <property type="project" value="UniProtKB-KW"/>
</dbReference>
<dbReference type="PANTHER" id="PTHR30100">
    <property type="entry name" value="FATTY ACID/PHOSPHOLIPID SYNTHESIS PROTEIN PLSX"/>
    <property type="match status" value="1"/>
</dbReference>
<proteinExistence type="inferred from homology"/>
<gene>
    <name evidence="10" type="primary">plsX</name>
    <name evidence="11" type="ORF">PP2015_1975</name>
</gene>
<dbReference type="Pfam" id="PF02504">
    <property type="entry name" value="FA_synthesis"/>
    <property type="match status" value="1"/>
</dbReference>
<evidence type="ECO:0000256" key="4">
    <source>
        <dbReference type="ARBA" id="ARBA00022679"/>
    </source>
</evidence>
<dbReference type="STRING" id="161398.PP2015_1975"/>
<evidence type="ECO:0000256" key="9">
    <source>
        <dbReference type="ARBA" id="ARBA00046608"/>
    </source>
</evidence>
<evidence type="ECO:0000256" key="3">
    <source>
        <dbReference type="ARBA" id="ARBA00022516"/>
    </source>
</evidence>
<protein>
    <recommendedName>
        <fullName evidence="8 10">Phosphate acyltransferase</fullName>
        <ecNumber evidence="8 10">2.3.1.274</ecNumber>
    </recommendedName>
    <alternativeName>
        <fullName evidence="10">Acyl-ACP phosphotransacylase</fullName>
    </alternativeName>
    <alternativeName>
        <fullName evidence="10">Acyl-[acyl-carrier-protein]--phosphate acyltransferase</fullName>
    </alternativeName>
    <alternativeName>
        <fullName evidence="10">Phosphate-acyl-ACP acyltransferase</fullName>
    </alternativeName>
</protein>
<evidence type="ECO:0000256" key="7">
    <source>
        <dbReference type="ARBA" id="ARBA00023264"/>
    </source>
</evidence>
<evidence type="ECO:0000256" key="5">
    <source>
        <dbReference type="ARBA" id="ARBA00023098"/>
    </source>
</evidence>
<organism evidence="11 12">
    <name type="scientific">Pseudoalteromonas phenolica</name>
    <dbReference type="NCBI Taxonomy" id="161398"/>
    <lineage>
        <taxon>Bacteria</taxon>
        <taxon>Pseudomonadati</taxon>
        <taxon>Pseudomonadota</taxon>
        <taxon>Gammaproteobacteria</taxon>
        <taxon>Alteromonadales</taxon>
        <taxon>Pseudoalteromonadaceae</taxon>
        <taxon>Pseudoalteromonas</taxon>
    </lineage>
</organism>
<evidence type="ECO:0000256" key="1">
    <source>
        <dbReference type="ARBA" id="ARBA00001232"/>
    </source>
</evidence>
<keyword evidence="6 10" id="KW-0594">Phospholipid biosynthesis</keyword>
<dbReference type="EC" id="2.3.1.274" evidence="8 10"/>